<organism evidence="1 2">
    <name type="scientific">Brassica napus</name>
    <name type="common">Rape</name>
    <dbReference type="NCBI Taxonomy" id="3708"/>
    <lineage>
        <taxon>Eukaryota</taxon>
        <taxon>Viridiplantae</taxon>
        <taxon>Streptophyta</taxon>
        <taxon>Embryophyta</taxon>
        <taxon>Tracheophyta</taxon>
        <taxon>Spermatophyta</taxon>
        <taxon>Magnoliopsida</taxon>
        <taxon>eudicotyledons</taxon>
        <taxon>Gunneridae</taxon>
        <taxon>Pentapetalae</taxon>
        <taxon>rosids</taxon>
        <taxon>malvids</taxon>
        <taxon>Brassicales</taxon>
        <taxon>Brassicaceae</taxon>
        <taxon>Brassiceae</taxon>
        <taxon>Brassica</taxon>
    </lineage>
</organism>
<keyword evidence="2" id="KW-1185">Reference proteome</keyword>
<dbReference type="Gramene" id="CDY21474">
    <property type="protein sequence ID" value="CDY21474"/>
    <property type="gene ID" value="GSBRNA2T00015887001"/>
</dbReference>
<proteinExistence type="predicted"/>
<reference evidence="1 2" key="1">
    <citation type="journal article" date="2014" name="Science">
        <title>Plant genetics. Early allopolyploid evolution in the post-Neolithic Brassica napus oilseed genome.</title>
        <authorList>
            <person name="Chalhoub B."/>
            <person name="Denoeud F."/>
            <person name="Liu S."/>
            <person name="Parkin I.A."/>
            <person name="Tang H."/>
            <person name="Wang X."/>
            <person name="Chiquet J."/>
            <person name="Belcram H."/>
            <person name="Tong C."/>
            <person name="Samans B."/>
            <person name="Correa M."/>
            <person name="Da Silva C."/>
            <person name="Just J."/>
            <person name="Falentin C."/>
            <person name="Koh C.S."/>
            <person name="Le Clainche I."/>
            <person name="Bernard M."/>
            <person name="Bento P."/>
            <person name="Noel B."/>
            <person name="Labadie K."/>
            <person name="Alberti A."/>
            <person name="Charles M."/>
            <person name="Arnaud D."/>
            <person name="Guo H."/>
            <person name="Daviaud C."/>
            <person name="Alamery S."/>
            <person name="Jabbari K."/>
            <person name="Zhao M."/>
            <person name="Edger P.P."/>
            <person name="Chelaifa H."/>
            <person name="Tack D."/>
            <person name="Lassalle G."/>
            <person name="Mestiri I."/>
            <person name="Schnel N."/>
            <person name="Le Paslier M.C."/>
            <person name="Fan G."/>
            <person name="Renault V."/>
            <person name="Bayer P.E."/>
            <person name="Golicz A.A."/>
            <person name="Manoli S."/>
            <person name="Lee T.H."/>
            <person name="Thi V.H."/>
            <person name="Chalabi S."/>
            <person name="Hu Q."/>
            <person name="Fan C."/>
            <person name="Tollenaere R."/>
            <person name="Lu Y."/>
            <person name="Battail C."/>
            <person name="Shen J."/>
            <person name="Sidebottom C.H."/>
            <person name="Wang X."/>
            <person name="Canaguier A."/>
            <person name="Chauveau A."/>
            <person name="Berard A."/>
            <person name="Deniot G."/>
            <person name="Guan M."/>
            <person name="Liu Z."/>
            <person name="Sun F."/>
            <person name="Lim Y.P."/>
            <person name="Lyons E."/>
            <person name="Town C.D."/>
            <person name="Bancroft I."/>
            <person name="Wang X."/>
            <person name="Meng J."/>
            <person name="Ma J."/>
            <person name="Pires J.C."/>
            <person name="King G.J."/>
            <person name="Brunel D."/>
            <person name="Delourme R."/>
            <person name="Renard M."/>
            <person name="Aury J.M."/>
            <person name="Adams K.L."/>
            <person name="Batley J."/>
            <person name="Snowdon R.J."/>
            <person name="Tost J."/>
            <person name="Edwards D."/>
            <person name="Zhou Y."/>
            <person name="Hua W."/>
            <person name="Sharpe A.G."/>
            <person name="Paterson A.H."/>
            <person name="Guan C."/>
            <person name="Wincker P."/>
        </authorList>
    </citation>
    <scope>NUCLEOTIDE SEQUENCE [LARGE SCALE GENOMIC DNA]</scope>
    <source>
        <strain evidence="2">cv. Darmor-bzh</strain>
    </source>
</reference>
<dbReference type="Proteomes" id="UP000028999">
    <property type="component" value="Unassembled WGS sequence"/>
</dbReference>
<evidence type="ECO:0000313" key="2">
    <source>
        <dbReference type="Proteomes" id="UP000028999"/>
    </source>
</evidence>
<dbReference type="EMBL" id="LK032121">
    <property type="protein sequence ID" value="CDY21474.1"/>
    <property type="molecule type" value="Genomic_DNA"/>
</dbReference>
<accession>A0A078G7T2</accession>
<protein>
    <submittedName>
        <fullName evidence="1">BnaC03g27230D protein</fullName>
    </submittedName>
</protein>
<dbReference type="PaxDb" id="3708-A0A078G7T2"/>
<gene>
    <name evidence="1" type="primary">BnaC03g27230D</name>
    <name evidence="1" type="ORF">GSBRNA2T00015887001</name>
</gene>
<sequence length="32" mass="3827">MWKTLMPGDEETMSDESIWKTLPVSWFFSICM</sequence>
<dbReference type="AlphaFoldDB" id="A0A078G7T2"/>
<evidence type="ECO:0000313" key="1">
    <source>
        <dbReference type="EMBL" id="CDY21474.1"/>
    </source>
</evidence>
<name>A0A078G7T2_BRANA</name>